<proteinExistence type="predicted"/>
<accession>A0A941F0H9</accession>
<keyword evidence="5" id="KW-1185">Reference proteome</keyword>
<dbReference type="EMBL" id="JAGTAR010000001">
    <property type="protein sequence ID" value="MBR8534094.1"/>
    <property type="molecule type" value="Genomic_DNA"/>
</dbReference>
<dbReference type="AlphaFoldDB" id="A0A941F0H9"/>
<dbReference type="InterPro" id="IPR018060">
    <property type="entry name" value="HTH_AraC"/>
</dbReference>
<gene>
    <name evidence="4" type="ORF">KDU71_00850</name>
</gene>
<feature type="domain" description="HTH araC/xylS-type" evidence="3">
    <location>
        <begin position="38"/>
        <end position="136"/>
    </location>
</feature>
<evidence type="ECO:0000256" key="1">
    <source>
        <dbReference type="ARBA" id="ARBA00023015"/>
    </source>
</evidence>
<protein>
    <submittedName>
        <fullName evidence="4">Helix-turn-helix transcriptional regulator</fullName>
    </submittedName>
</protein>
<dbReference type="SUPFAM" id="SSF46689">
    <property type="entry name" value="Homeodomain-like"/>
    <property type="match status" value="2"/>
</dbReference>
<evidence type="ECO:0000313" key="4">
    <source>
        <dbReference type="EMBL" id="MBR8534094.1"/>
    </source>
</evidence>
<dbReference type="InterPro" id="IPR053142">
    <property type="entry name" value="PchR_regulatory_protein"/>
</dbReference>
<sequence length="136" mass="15705">MNEKNKQLQLHIEEGSVFNYINAVSAALNHPYENNRLLLIKKEIETQIESKISIEELASQFAISVSKLQRDFKTLFNSSVYQFFTHAKMDEAYRRLKTGRYSVMEVGYDLGYSNLSKFSQMFKKIKGVSPKDVIPA</sequence>
<reference evidence="4" key="1">
    <citation type="journal article" date="2018" name="Int. J. Syst. Evol. Microbiol.">
        <title>Carboxylicivirga sediminis sp. nov., isolated from coastal sediment.</title>
        <authorList>
            <person name="Wang F.Q."/>
            <person name="Ren L.H."/>
            <person name="Zou R.J."/>
            <person name="Sun Y.Z."/>
            <person name="Liu X.J."/>
            <person name="Jiang F."/>
            <person name="Liu L.J."/>
        </authorList>
    </citation>
    <scope>NUCLEOTIDE SEQUENCE</scope>
    <source>
        <strain evidence="4">JR1</strain>
    </source>
</reference>
<dbReference type="RefSeq" id="WP_212187998.1">
    <property type="nucleotide sequence ID" value="NZ_JAGTAR010000001.1"/>
</dbReference>
<dbReference type="PANTHER" id="PTHR47893:SF1">
    <property type="entry name" value="REGULATORY PROTEIN PCHR"/>
    <property type="match status" value="1"/>
</dbReference>
<organism evidence="4 5">
    <name type="scientific">Carboxylicivirga sediminis</name>
    <dbReference type="NCBI Taxonomy" id="2006564"/>
    <lineage>
        <taxon>Bacteria</taxon>
        <taxon>Pseudomonadati</taxon>
        <taxon>Bacteroidota</taxon>
        <taxon>Bacteroidia</taxon>
        <taxon>Marinilabiliales</taxon>
        <taxon>Marinilabiliaceae</taxon>
        <taxon>Carboxylicivirga</taxon>
    </lineage>
</organism>
<dbReference type="GO" id="GO:0043565">
    <property type="term" value="F:sequence-specific DNA binding"/>
    <property type="evidence" value="ECO:0007669"/>
    <property type="project" value="InterPro"/>
</dbReference>
<evidence type="ECO:0000259" key="3">
    <source>
        <dbReference type="PROSITE" id="PS01124"/>
    </source>
</evidence>
<dbReference type="PANTHER" id="PTHR47893">
    <property type="entry name" value="REGULATORY PROTEIN PCHR"/>
    <property type="match status" value="1"/>
</dbReference>
<evidence type="ECO:0000256" key="2">
    <source>
        <dbReference type="ARBA" id="ARBA00023163"/>
    </source>
</evidence>
<reference evidence="4" key="2">
    <citation type="submission" date="2021-04" db="EMBL/GenBank/DDBJ databases">
        <authorList>
            <person name="Zhang T."/>
            <person name="Zhang Y."/>
            <person name="Lu D."/>
            <person name="Zuo D."/>
            <person name="Du Z."/>
        </authorList>
    </citation>
    <scope>NUCLEOTIDE SEQUENCE</scope>
    <source>
        <strain evidence="4">JR1</strain>
    </source>
</reference>
<dbReference type="GO" id="GO:0003700">
    <property type="term" value="F:DNA-binding transcription factor activity"/>
    <property type="evidence" value="ECO:0007669"/>
    <property type="project" value="InterPro"/>
</dbReference>
<dbReference type="Gene3D" id="1.10.10.60">
    <property type="entry name" value="Homeodomain-like"/>
    <property type="match status" value="1"/>
</dbReference>
<dbReference type="Proteomes" id="UP000679220">
    <property type="component" value="Unassembled WGS sequence"/>
</dbReference>
<evidence type="ECO:0000313" key="5">
    <source>
        <dbReference type="Proteomes" id="UP000679220"/>
    </source>
</evidence>
<keyword evidence="1" id="KW-0805">Transcription regulation</keyword>
<dbReference type="Pfam" id="PF12833">
    <property type="entry name" value="HTH_18"/>
    <property type="match status" value="1"/>
</dbReference>
<dbReference type="SMART" id="SM00342">
    <property type="entry name" value="HTH_ARAC"/>
    <property type="match status" value="1"/>
</dbReference>
<comment type="caution">
    <text evidence="4">The sequence shown here is derived from an EMBL/GenBank/DDBJ whole genome shotgun (WGS) entry which is preliminary data.</text>
</comment>
<dbReference type="PROSITE" id="PS01124">
    <property type="entry name" value="HTH_ARAC_FAMILY_2"/>
    <property type="match status" value="1"/>
</dbReference>
<keyword evidence="2" id="KW-0804">Transcription</keyword>
<name>A0A941F0H9_9BACT</name>
<dbReference type="InterPro" id="IPR009057">
    <property type="entry name" value="Homeodomain-like_sf"/>
</dbReference>